<evidence type="ECO:0000313" key="16">
    <source>
        <dbReference type="EMBL" id="CAG9811607.1"/>
    </source>
</evidence>
<evidence type="ECO:0000256" key="13">
    <source>
        <dbReference type="RuleBase" id="RU365090"/>
    </source>
</evidence>
<evidence type="ECO:0000256" key="7">
    <source>
        <dbReference type="ARBA" id="ARBA00022723"/>
    </source>
</evidence>
<dbReference type="Pfam" id="PF00994">
    <property type="entry name" value="MoCF_biosynth"/>
    <property type="match status" value="2"/>
</dbReference>
<dbReference type="PANTHER" id="PTHR10192:SF5">
    <property type="entry name" value="GEPHYRIN"/>
    <property type="match status" value="1"/>
</dbReference>
<dbReference type="GO" id="GO:0098970">
    <property type="term" value="P:postsynaptic neurotransmitter receptor diffusion trapping"/>
    <property type="evidence" value="ECO:0007669"/>
    <property type="project" value="TreeGrafter"/>
</dbReference>
<dbReference type="Gene3D" id="3.40.980.10">
    <property type="entry name" value="MoaB/Mog-like domain"/>
    <property type="match status" value="2"/>
</dbReference>
<dbReference type="GO" id="GO:0005524">
    <property type="term" value="F:ATP binding"/>
    <property type="evidence" value="ECO:0007669"/>
    <property type="project" value="UniProtKB-UniRule"/>
</dbReference>
<dbReference type="EMBL" id="OU895880">
    <property type="protein sequence ID" value="CAG9811607.1"/>
    <property type="molecule type" value="Genomic_DNA"/>
</dbReference>
<reference evidence="16" key="2">
    <citation type="submission" date="2022-10" db="EMBL/GenBank/DDBJ databases">
        <authorList>
            <consortium name="ENA_rothamsted_submissions"/>
            <consortium name="culmorum"/>
            <person name="King R."/>
        </authorList>
    </citation>
    <scope>NUCLEOTIDE SEQUENCE</scope>
</reference>
<keyword evidence="10 13" id="KW-0460">Magnesium</keyword>
<dbReference type="InterPro" id="IPR036135">
    <property type="entry name" value="MoeA_linker/N_sf"/>
</dbReference>
<evidence type="ECO:0000256" key="4">
    <source>
        <dbReference type="ARBA" id="ARBA00008339"/>
    </source>
</evidence>
<feature type="compositionally biased region" description="Low complexity" evidence="14">
    <location>
        <begin position="205"/>
        <end position="215"/>
    </location>
</feature>
<comment type="cofactor">
    <cofactor evidence="1 13">
        <name>Mg(2+)</name>
        <dbReference type="ChEBI" id="CHEBI:18420"/>
    </cofactor>
</comment>
<dbReference type="GO" id="GO:0061599">
    <property type="term" value="F:molybdopterin molybdotransferase activity"/>
    <property type="evidence" value="ECO:0007669"/>
    <property type="project" value="UniProtKB-UniRule"/>
</dbReference>
<proteinExistence type="inferred from homology"/>
<evidence type="ECO:0000256" key="1">
    <source>
        <dbReference type="ARBA" id="ARBA00001946"/>
    </source>
</evidence>
<dbReference type="GO" id="GO:0006777">
    <property type="term" value="P:Mo-molybdopterin cofactor biosynthetic process"/>
    <property type="evidence" value="ECO:0007669"/>
    <property type="project" value="UniProtKB-UniRule"/>
</dbReference>
<evidence type="ECO:0000313" key="17">
    <source>
        <dbReference type="Proteomes" id="UP001153620"/>
    </source>
</evidence>
<dbReference type="SUPFAM" id="SSF53218">
    <property type="entry name" value="Molybdenum cofactor biosynthesis proteins"/>
    <property type="match status" value="2"/>
</dbReference>
<dbReference type="GO" id="GO:0046872">
    <property type="term" value="F:metal ion binding"/>
    <property type="evidence" value="ECO:0007669"/>
    <property type="project" value="UniProtKB-UniRule"/>
</dbReference>
<dbReference type="FunFam" id="3.40.980.10:FF:000009">
    <property type="entry name" value="Molybdopterin molybdenumtransferase"/>
    <property type="match status" value="1"/>
</dbReference>
<dbReference type="GO" id="GO:0097112">
    <property type="term" value="P:gamma-aminobutyric acid receptor clustering"/>
    <property type="evidence" value="ECO:0007669"/>
    <property type="project" value="TreeGrafter"/>
</dbReference>
<feature type="compositionally biased region" description="Basic and acidic residues" evidence="14">
    <location>
        <begin position="189"/>
        <end position="201"/>
    </location>
</feature>
<dbReference type="GO" id="GO:0007529">
    <property type="term" value="P:establishment of synaptic specificity at neuromuscular junction"/>
    <property type="evidence" value="ECO:0007669"/>
    <property type="project" value="TreeGrafter"/>
</dbReference>
<dbReference type="GO" id="GO:0061598">
    <property type="term" value="F:molybdopterin adenylyltransferase activity"/>
    <property type="evidence" value="ECO:0007669"/>
    <property type="project" value="UniProtKB-UniRule"/>
</dbReference>
<dbReference type="PROSITE" id="PS01078">
    <property type="entry name" value="MOCF_BIOSYNTHESIS_1"/>
    <property type="match status" value="1"/>
</dbReference>
<dbReference type="FunFam" id="3.40.980.10:FF:000002">
    <property type="entry name" value="Molybdopterin molybdenumtransferase"/>
    <property type="match status" value="1"/>
</dbReference>
<evidence type="ECO:0000256" key="2">
    <source>
        <dbReference type="ARBA" id="ARBA00005046"/>
    </source>
</evidence>
<dbReference type="PROSITE" id="PS01079">
    <property type="entry name" value="MOCF_BIOSYNTHESIS_2"/>
    <property type="match status" value="1"/>
</dbReference>
<dbReference type="Proteomes" id="UP001153620">
    <property type="component" value="Chromosome 4"/>
</dbReference>
<dbReference type="Gene3D" id="2.170.190.11">
    <property type="entry name" value="Molybdopterin biosynthesis moea protein, domain 3"/>
    <property type="match status" value="1"/>
</dbReference>
<dbReference type="InterPro" id="IPR036688">
    <property type="entry name" value="MoeA_C_domain_IV_sf"/>
</dbReference>
<dbReference type="InterPro" id="IPR008284">
    <property type="entry name" value="MoCF_biosynth_CS"/>
</dbReference>
<dbReference type="CDD" id="cd00887">
    <property type="entry name" value="MoeA"/>
    <property type="match status" value="1"/>
</dbReference>
<dbReference type="GO" id="GO:0072579">
    <property type="term" value="P:glycine receptor clustering"/>
    <property type="evidence" value="ECO:0007669"/>
    <property type="project" value="TreeGrafter"/>
</dbReference>
<keyword evidence="9" id="KW-0067">ATP-binding</keyword>
<dbReference type="SUPFAM" id="SSF63882">
    <property type="entry name" value="MoeA N-terminal region -like"/>
    <property type="match status" value="1"/>
</dbReference>
<dbReference type="InterPro" id="IPR005110">
    <property type="entry name" value="MoeA_linker/N"/>
</dbReference>
<keyword evidence="8" id="KW-0547">Nucleotide-binding</keyword>
<accession>A0A9N9S5C4</accession>
<evidence type="ECO:0000256" key="3">
    <source>
        <dbReference type="ARBA" id="ARBA00007589"/>
    </source>
</evidence>
<feature type="region of interest" description="Disordered" evidence="14">
    <location>
        <begin position="189"/>
        <end position="217"/>
    </location>
</feature>
<dbReference type="CDD" id="cd00886">
    <property type="entry name" value="MogA_MoaB"/>
    <property type="match status" value="1"/>
</dbReference>
<dbReference type="SMART" id="SM00852">
    <property type="entry name" value="MoCF_biosynth"/>
    <property type="match status" value="2"/>
</dbReference>
<keyword evidence="12" id="KW-0511">Multifunctional enzyme</keyword>
<sequence>MVDFSYGVITVSDTCHRNEAIDKSGPKIKMLLQNYFNAFKVTQSTVPDEIVEIEKILLYYSDDLKLNCIITTGGTGCAPRDVTPEATKKVIEREFPQLAFLMLMEGLRITRFAALTRGICGIRGQTLILNFPGSVKACTECFDAVRELLPHAMELICDMKNKTQEMHKMIQDFKAVDGPPAYYEVARTEEKEREVAGKPGDDEASSTTSKSLPDSSTDHKVDLYKAFTSKTSSQSKYSDFSEFLQQSSSSLDDAILGGVLDKISDSSSIFSQLSSSITVAAPVSPMSLAQGSTSKASLIENQPEPVPATPPKHVCPHKTANLSDKSDRNSPYPMIDVAKALDIIFDKVGQISKPMTYKSPLNCPPFRASIKDGYAMKSSSNSPFRRVIGFVNAGDGIIKSNFADEECYKINTGAPVPDYADCVIQVEDTKLASRHSDGTENEIEIKQFPHKNLDIRDVGTDLKKNDILFTTSGILDVAEKTLLASVGLNHTQKMPKIAIISTGDELVEPTSGDLQDGKIYDSNTTMLKLLCQKYGFDVKFTRIAKDDYESLKIVVQAAIKDCQVIISSGGVSMGDKDFVKPLLKELDFEIHFGRVNVKPGKPMTFASNGTGTSFFALPGNPVSAFVCFHIFVMPALRFMSGFTKTKSVLPTISVILQDPKYELDQRPEFVRATISYSNKTKFYYAQITSNQISSRVASLIHADVLLQLPSASEFTNGVLGKGSKLKALVIDQFFVTSILD</sequence>
<keyword evidence="7 13" id="KW-0479">Metal-binding</keyword>
<evidence type="ECO:0000256" key="8">
    <source>
        <dbReference type="ARBA" id="ARBA00022741"/>
    </source>
</evidence>
<keyword evidence="5 13" id="KW-0500">Molybdenum</keyword>
<evidence type="ECO:0000256" key="9">
    <source>
        <dbReference type="ARBA" id="ARBA00022840"/>
    </source>
</evidence>
<feature type="domain" description="MoaB/Mog" evidence="15">
    <location>
        <begin position="498"/>
        <end position="638"/>
    </location>
</feature>
<dbReference type="Pfam" id="PF03454">
    <property type="entry name" value="MoeA_C"/>
    <property type="match status" value="1"/>
</dbReference>
<evidence type="ECO:0000256" key="5">
    <source>
        <dbReference type="ARBA" id="ARBA00022505"/>
    </source>
</evidence>
<organism evidence="16 17">
    <name type="scientific">Chironomus riparius</name>
    <dbReference type="NCBI Taxonomy" id="315576"/>
    <lineage>
        <taxon>Eukaryota</taxon>
        <taxon>Metazoa</taxon>
        <taxon>Ecdysozoa</taxon>
        <taxon>Arthropoda</taxon>
        <taxon>Hexapoda</taxon>
        <taxon>Insecta</taxon>
        <taxon>Pterygota</taxon>
        <taxon>Neoptera</taxon>
        <taxon>Endopterygota</taxon>
        <taxon>Diptera</taxon>
        <taxon>Nematocera</taxon>
        <taxon>Chironomoidea</taxon>
        <taxon>Chironomidae</taxon>
        <taxon>Chironominae</taxon>
        <taxon>Chironomus</taxon>
    </lineage>
</organism>
<evidence type="ECO:0000256" key="10">
    <source>
        <dbReference type="ARBA" id="ARBA00022842"/>
    </source>
</evidence>
<comment type="similarity">
    <text evidence="3">In the N-terminal section; belongs to the MoaB/Mog family.</text>
</comment>
<feature type="domain" description="MoaB/Mog" evidence="15">
    <location>
        <begin position="7"/>
        <end position="152"/>
    </location>
</feature>
<comment type="similarity">
    <text evidence="13">Belongs to the MoeA family.</text>
</comment>
<dbReference type="InterPro" id="IPR001453">
    <property type="entry name" value="MoaB/Mog_dom"/>
</dbReference>
<comment type="pathway">
    <text evidence="2 13">Cofactor biosynthesis; molybdopterin biosynthesis.</text>
</comment>
<dbReference type="GO" id="GO:0030425">
    <property type="term" value="C:dendrite"/>
    <property type="evidence" value="ECO:0007669"/>
    <property type="project" value="TreeGrafter"/>
</dbReference>
<gene>
    <name evidence="16" type="ORF">CHIRRI_LOCUS14414</name>
</gene>
<dbReference type="GO" id="GO:0005829">
    <property type="term" value="C:cytosol"/>
    <property type="evidence" value="ECO:0007669"/>
    <property type="project" value="TreeGrafter"/>
</dbReference>
<evidence type="ECO:0000256" key="12">
    <source>
        <dbReference type="ARBA" id="ARBA00023268"/>
    </source>
</evidence>
<dbReference type="InterPro" id="IPR005111">
    <property type="entry name" value="MoeA_C_domain_IV"/>
</dbReference>
<dbReference type="NCBIfam" id="TIGR00177">
    <property type="entry name" value="molyb_syn"/>
    <property type="match status" value="2"/>
</dbReference>
<protein>
    <recommendedName>
        <fullName evidence="15">MoaB/Mog domain-containing protein</fullName>
    </recommendedName>
</protein>
<dbReference type="InterPro" id="IPR038987">
    <property type="entry name" value="MoeA-like"/>
</dbReference>
<dbReference type="SUPFAM" id="SSF63867">
    <property type="entry name" value="MoeA C-terminal domain-like"/>
    <property type="match status" value="1"/>
</dbReference>
<keyword evidence="6 13" id="KW-0808">Transferase</keyword>
<dbReference type="Gene3D" id="3.90.105.10">
    <property type="entry name" value="Molybdopterin biosynthesis moea protein, domain 2"/>
    <property type="match status" value="1"/>
</dbReference>
<feature type="region of interest" description="Disordered" evidence="14">
    <location>
        <begin position="305"/>
        <end position="328"/>
    </location>
</feature>
<keyword evidence="17" id="KW-1185">Reference proteome</keyword>
<dbReference type="AlphaFoldDB" id="A0A9N9S5C4"/>
<comment type="function">
    <text evidence="13">Catalyzes two steps in the biosynthesis of the molybdenum cofactor. In the first step, molybdopterin is adenylated. Subsequently, molybdate is inserted into adenylated molybdopterin and AMP is released.</text>
</comment>
<dbReference type="InterPro" id="IPR036425">
    <property type="entry name" value="MoaB/Mog-like_dom_sf"/>
</dbReference>
<dbReference type="OrthoDB" id="4349954at2759"/>
<keyword evidence="11 13" id="KW-0501">Molybdenum cofactor biosynthesis</keyword>
<dbReference type="PANTHER" id="PTHR10192">
    <property type="entry name" value="MOLYBDOPTERIN BIOSYNTHESIS PROTEIN"/>
    <property type="match status" value="1"/>
</dbReference>
<reference evidence="16" key="1">
    <citation type="submission" date="2022-01" db="EMBL/GenBank/DDBJ databases">
        <authorList>
            <person name="King R."/>
        </authorList>
    </citation>
    <scope>NUCLEOTIDE SEQUENCE</scope>
</reference>
<evidence type="ECO:0000256" key="6">
    <source>
        <dbReference type="ARBA" id="ARBA00022679"/>
    </source>
</evidence>
<dbReference type="Gene3D" id="2.40.340.10">
    <property type="entry name" value="MoeA, C-terminal, domain IV"/>
    <property type="match status" value="1"/>
</dbReference>
<dbReference type="Pfam" id="PF03453">
    <property type="entry name" value="MoeA_N"/>
    <property type="match status" value="1"/>
</dbReference>
<evidence type="ECO:0000259" key="15">
    <source>
        <dbReference type="SMART" id="SM00852"/>
    </source>
</evidence>
<comment type="catalytic activity">
    <reaction evidence="13">
        <text>adenylyl-molybdopterin + molybdate = Mo-molybdopterin + AMP + H(+)</text>
        <dbReference type="Rhea" id="RHEA:35047"/>
        <dbReference type="ChEBI" id="CHEBI:15378"/>
        <dbReference type="ChEBI" id="CHEBI:36264"/>
        <dbReference type="ChEBI" id="CHEBI:62727"/>
        <dbReference type="ChEBI" id="CHEBI:71302"/>
        <dbReference type="ChEBI" id="CHEBI:456215"/>
    </reaction>
</comment>
<evidence type="ECO:0000256" key="14">
    <source>
        <dbReference type="SAM" id="MobiDB-lite"/>
    </source>
</evidence>
<name>A0A9N9S5C4_9DIPT</name>
<dbReference type="GO" id="GO:0099634">
    <property type="term" value="C:postsynaptic specialization membrane"/>
    <property type="evidence" value="ECO:0007669"/>
    <property type="project" value="GOC"/>
</dbReference>
<comment type="catalytic activity">
    <reaction evidence="13">
        <text>molybdopterin + ATP + H(+) = adenylyl-molybdopterin + diphosphate</text>
        <dbReference type="Rhea" id="RHEA:31331"/>
        <dbReference type="ChEBI" id="CHEBI:15378"/>
        <dbReference type="ChEBI" id="CHEBI:30616"/>
        <dbReference type="ChEBI" id="CHEBI:33019"/>
        <dbReference type="ChEBI" id="CHEBI:58698"/>
        <dbReference type="ChEBI" id="CHEBI:62727"/>
    </reaction>
</comment>
<comment type="similarity">
    <text evidence="4">In the C-terminal section; belongs to the MoeA family.</text>
</comment>
<evidence type="ECO:0000256" key="11">
    <source>
        <dbReference type="ARBA" id="ARBA00023150"/>
    </source>
</evidence>